<gene>
    <name evidence="6" type="ORF">GA0116948_101270</name>
</gene>
<evidence type="ECO:0000259" key="4">
    <source>
        <dbReference type="Pfam" id="PF00326"/>
    </source>
</evidence>
<feature type="domain" description="Dipeptidylpeptidase IV N-terminal" evidence="5">
    <location>
        <begin position="331"/>
        <end position="499"/>
    </location>
</feature>
<dbReference type="Pfam" id="PF00930">
    <property type="entry name" value="DPPIV_N"/>
    <property type="match status" value="2"/>
</dbReference>
<evidence type="ECO:0000256" key="3">
    <source>
        <dbReference type="SAM" id="SignalP"/>
    </source>
</evidence>
<dbReference type="Gene3D" id="3.40.50.1820">
    <property type="entry name" value="alpha/beta hydrolase"/>
    <property type="match status" value="1"/>
</dbReference>
<keyword evidence="2" id="KW-0378">Hydrolase</keyword>
<dbReference type="Gene3D" id="2.120.10.60">
    <property type="entry name" value="Tricorn protease N-terminal domain"/>
    <property type="match status" value="1"/>
</dbReference>
<dbReference type="PANTHER" id="PTHR11731:SF193">
    <property type="entry name" value="DIPEPTIDYL PEPTIDASE 9"/>
    <property type="match status" value="1"/>
</dbReference>
<evidence type="ECO:0000259" key="5">
    <source>
        <dbReference type="Pfam" id="PF00930"/>
    </source>
</evidence>
<dbReference type="AlphaFoldDB" id="A0A1C3Z762"/>
<feature type="domain" description="Peptidase S9 prolyl oligopeptidase catalytic" evidence="4">
    <location>
        <begin position="589"/>
        <end position="785"/>
    </location>
</feature>
<dbReference type="SUPFAM" id="SSF53474">
    <property type="entry name" value="alpha/beta-Hydrolases"/>
    <property type="match status" value="1"/>
</dbReference>
<feature type="chain" id="PRO_5008687933" evidence="3">
    <location>
        <begin position="20"/>
        <end position="785"/>
    </location>
</feature>
<dbReference type="InterPro" id="IPR029058">
    <property type="entry name" value="AB_hydrolase_fold"/>
</dbReference>
<reference evidence="6 7" key="1">
    <citation type="submission" date="2016-08" db="EMBL/GenBank/DDBJ databases">
        <authorList>
            <person name="Seilhamer J.J."/>
        </authorList>
    </citation>
    <scope>NUCLEOTIDE SEQUENCE [LARGE SCALE GENOMIC DNA]</scope>
    <source>
        <strain evidence="6 7">A37T2</strain>
    </source>
</reference>
<protein>
    <submittedName>
        <fullName evidence="6">Dipeptidyl aminopeptidase/acylaminoacyl peptidase</fullName>
    </submittedName>
</protein>
<keyword evidence="7" id="KW-1185">Reference proteome</keyword>
<dbReference type="OrthoDB" id="9812921at2"/>
<dbReference type="Pfam" id="PF00326">
    <property type="entry name" value="Peptidase_S9"/>
    <property type="match status" value="1"/>
</dbReference>
<dbReference type="GO" id="GO:0008239">
    <property type="term" value="F:dipeptidyl-peptidase activity"/>
    <property type="evidence" value="ECO:0007669"/>
    <property type="project" value="TreeGrafter"/>
</dbReference>
<keyword evidence="1" id="KW-0645">Protease</keyword>
<dbReference type="GO" id="GO:0004177">
    <property type="term" value="F:aminopeptidase activity"/>
    <property type="evidence" value="ECO:0007669"/>
    <property type="project" value="UniProtKB-KW"/>
</dbReference>
<dbReference type="SUPFAM" id="SSF82171">
    <property type="entry name" value="DPP6 N-terminal domain-like"/>
    <property type="match status" value="1"/>
</dbReference>
<name>A0A1C3Z762_9BACT</name>
<dbReference type="InterPro" id="IPR050278">
    <property type="entry name" value="Serine_Prot_S9B/DPPIV"/>
</dbReference>
<dbReference type="Proteomes" id="UP000242818">
    <property type="component" value="Unassembled WGS sequence"/>
</dbReference>
<dbReference type="InterPro" id="IPR001375">
    <property type="entry name" value="Peptidase_S9_cat"/>
</dbReference>
<evidence type="ECO:0000256" key="1">
    <source>
        <dbReference type="ARBA" id="ARBA00022670"/>
    </source>
</evidence>
<dbReference type="InterPro" id="IPR002471">
    <property type="entry name" value="Pept_S9_AS"/>
</dbReference>
<dbReference type="GO" id="GO:0006508">
    <property type="term" value="P:proteolysis"/>
    <property type="evidence" value="ECO:0007669"/>
    <property type="project" value="UniProtKB-KW"/>
</dbReference>
<evidence type="ECO:0000313" key="7">
    <source>
        <dbReference type="Proteomes" id="UP000242818"/>
    </source>
</evidence>
<accession>A0A1C3Z762</accession>
<dbReference type="InterPro" id="IPR002469">
    <property type="entry name" value="Peptidase_S9B_N"/>
</dbReference>
<dbReference type="PANTHER" id="PTHR11731">
    <property type="entry name" value="PROTEASE FAMILY S9B,C DIPEPTIDYL-PEPTIDASE IV-RELATED"/>
    <property type="match status" value="1"/>
</dbReference>
<dbReference type="STRING" id="1335309.GA0116948_101270"/>
<feature type="domain" description="Dipeptidylpeptidase IV N-terminal" evidence="5">
    <location>
        <begin position="102"/>
        <end position="166"/>
    </location>
</feature>
<evidence type="ECO:0000313" key="6">
    <source>
        <dbReference type="EMBL" id="SCB78247.1"/>
    </source>
</evidence>
<dbReference type="Gene3D" id="2.140.10.30">
    <property type="entry name" value="Dipeptidylpeptidase IV, N-terminal domain"/>
    <property type="match status" value="1"/>
</dbReference>
<dbReference type="RefSeq" id="WP_089708235.1">
    <property type="nucleotide sequence ID" value="NZ_FMAR01000001.1"/>
</dbReference>
<evidence type="ECO:0000256" key="2">
    <source>
        <dbReference type="ARBA" id="ARBA00022801"/>
    </source>
</evidence>
<proteinExistence type="predicted"/>
<sequence length="785" mass="89251">MRNWLPGIIICCATLPASAQQAPTLTVEKIMQDTRWIGTSPDHVFWGTNNKTVYFTWNPDKALNDSLYGTPFNQASPFKTAPTDRARLLALQRGQYNTAHTAITYSLEGDIYLLDNKTGKETRITHTSSDEYDPHFSFQDKRIVYSDNDNLYAWNIADGSTAQLTNFTKGEKPAAKILTQQEQWLNTQQQTLFDVIKDDKEKREAATTFRQSVKTDTLKTLYTGDKEVTDTRISPDGRFVVYQLRKPATGAQSTKITRFVTATGFTTDIPSRTKVGEPLATYSTFIYDRQQDTVLPLITDQLPGLRDLPDYAKDYATHDTTIRSVVIHGPYWSPGGTHALVDIFSQDFKDRWLGVVDMQTGVIKAIDRQRDEAWVAGPGIDDPEEYGDATLGWLDENTCWYMSQASGYAHVYKTDVTTGRQTALTKGNFEVQEARLSHDKKYFYLLTNAVHPGEKQWYRMPVSGGEPQRITTMTGAHEVSLSPDEKWIAYRYSYTNKPWELYVQENVPGSKPRQLTFQAASDTFKAYPWRDVPVITFHARDGATVYARLYQPDPAKKNGAAVIFVHGAGYLQNAHKWWSAYFREYMFNNLLTDQGYTVMDIDYRGSAGYGSKWRTGIYRYMGGKDLDDEIDAAHYLESNLGIDKKRIGMYGGSYGGFMTLMAMFTQPGEIAAGAALRSVTDWAHYNHGYTASILNEPFTDSIAYRRSSPIYFAQGLQGHLLMCHGMVDTNVHFEDIVRLSQRLIELHKENWELAVYPVEDHGFTTPASWTDEYKRILKLFDTYLK</sequence>
<dbReference type="EMBL" id="FMAR01000001">
    <property type="protein sequence ID" value="SCB78247.1"/>
    <property type="molecule type" value="Genomic_DNA"/>
</dbReference>
<dbReference type="GO" id="GO:0004252">
    <property type="term" value="F:serine-type endopeptidase activity"/>
    <property type="evidence" value="ECO:0007669"/>
    <property type="project" value="InterPro"/>
</dbReference>
<feature type="signal peptide" evidence="3">
    <location>
        <begin position="1"/>
        <end position="19"/>
    </location>
</feature>
<dbReference type="PROSITE" id="PS00708">
    <property type="entry name" value="PRO_ENDOPEP_SER"/>
    <property type="match status" value="1"/>
</dbReference>
<keyword evidence="6" id="KW-0031">Aminopeptidase</keyword>
<organism evidence="6 7">
    <name type="scientific">Chitinophaga costaii</name>
    <dbReference type="NCBI Taxonomy" id="1335309"/>
    <lineage>
        <taxon>Bacteria</taxon>
        <taxon>Pseudomonadati</taxon>
        <taxon>Bacteroidota</taxon>
        <taxon>Chitinophagia</taxon>
        <taxon>Chitinophagales</taxon>
        <taxon>Chitinophagaceae</taxon>
        <taxon>Chitinophaga</taxon>
    </lineage>
</organism>
<keyword evidence="3" id="KW-0732">Signal</keyword>